<dbReference type="Proteomes" id="UP000286716">
    <property type="component" value="Unassembled WGS sequence"/>
</dbReference>
<keyword evidence="3" id="KW-1185">Reference proteome</keyword>
<dbReference type="AlphaFoldDB" id="A0A428WPB6"/>
<organism evidence="2 3">
    <name type="scientific">Amycolatopsis balhimycina DSM 5908</name>
    <dbReference type="NCBI Taxonomy" id="1081091"/>
    <lineage>
        <taxon>Bacteria</taxon>
        <taxon>Bacillati</taxon>
        <taxon>Actinomycetota</taxon>
        <taxon>Actinomycetes</taxon>
        <taxon>Pseudonocardiales</taxon>
        <taxon>Pseudonocardiaceae</taxon>
        <taxon>Amycolatopsis</taxon>
    </lineage>
</organism>
<dbReference type="Pfam" id="PF00144">
    <property type="entry name" value="Beta-lactamase"/>
    <property type="match status" value="1"/>
</dbReference>
<sequence length="360" mass="37848">MSALVVAGAAGVQVRVHDGLGDWTGSAGLARLGRPEGVPGEGRFRIGSVTKPFVAAVALMLAAEGELGLDAPVGRYLPDFDLDGAITVRYALMHLSGLADYSGDHRPDGAGDPGIFPPIGPEYIRKLTTGYEPAELIRFALARGPRFEPGRGFFYSNTNYLLAQLVIEKITGTSYADQIRRRITRPLGMASTLVPSGPRIPGPHAHGYVAYRDHGDLTVADVTEAHPSWYGAAGSIVSTTADLDTFVSALLTGRLLAPPQLAEMLAFVPPDGDGVGIGLFRKEFGPGRFGIGHFGSVPGFLCFTYGVPDGSARMVLSANRGAVDRSDPAAVAAFLAAVDKAVTTCFAALHVPDGKLSEFR</sequence>
<proteinExistence type="predicted"/>
<dbReference type="PANTHER" id="PTHR46825">
    <property type="entry name" value="D-ALANYL-D-ALANINE-CARBOXYPEPTIDASE/ENDOPEPTIDASE AMPH"/>
    <property type="match status" value="1"/>
</dbReference>
<reference evidence="2 3" key="1">
    <citation type="submission" date="2018-05" db="EMBL/GenBank/DDBJ databases">
        <title>Evolution of GPA BGCs.</title>
        <authorList>
            <person name="Waglechner N."/>
            <person name="Wright G.D."/>
        </authorList>
    </citation>
    <scope>NUCLEOTIDE SEQUENCE [LARGE SCALE GENOMIC DNA]</scope>
    <source>
        <strain evidence="2 3">DSM 5908</strain>
    </source>
</reference>
<name>A0A428WPB6_AMYBA</name>
<feature type="domain" description="Beta-lactamase-related" evidence="1">
    <location>
        <begin position="11"/>
        <end position="326"/>
    </location>
</feature>
<dbReference type="InterPro" id="IPR050491">
    <property type="entry name" value="AmpC-like"/>
</dbReference>
<gene>
    <name evidence="2" type="ORF">DMA12_15260</name>
</gene>
<dbReference type="OrthoDB" id="503788at2"/>
<dbReference type="InterPro" id="IPR001466">
    <property type="entry name" value="Beta-lactam-related"/>
</dbReference>
<dbReference type="InterPro" id="IPR012338">
    <property type="entry name" value="Beta-lactam/transpept-like"/>
</dbReference>
<protein>
    <recommendedName>
        <fullName evidence="1">Beta-lactamase-related domain-containing protein</fullName>
    </recommendedName>
</protein>
<comment type="caution">
    <text evidence="2">The sequence shown here is derived from an EMBL/GenBank/DDBJ whole genome shotgun (WGS) entry which is preliminary data.</text>
</comment>
<dbReference type="EMBL" id="QHHU01000018">
    <property type="protein sequence ID" value="RSM44936.1"/>
    <property type="molecule type" value="Genomic_DNA"/>
</dbReference>
<dbReference type="SUPFAM" id="SSF56601">
    <property type="entry name" value="beta-lactamase/transpeptidase-like"/>
    <property type="match status" value="1"/>
</dbReference>
<evidence type="ECO:0000313" key="3">
    <source>
        <dbReference type="Proteomes" id="UP000286716"/>
    </source>
</evidence>
<accession>A0A428WPB6</accession>
<evidence type="ECO:0000313" key="2">
    <source>
        <dbReference type="EMBL" id="RSM44936.1"/>
    </source>
</evidence>
<evidence type="ECO:0000259" key="1">
    <source>
        <dbReference type="Pfam" id="PF00144"/>
    </source>
</evidence>
<dbReference type="PANTHER" id="PTHR46825:SF7">
    <property type="entry name" value="D-ALANYL-D-ALANINE CARBOXYPEPTIDASE"/>
    <property type="match status" value="1"/>
</dbReference>
<dbReference type="Gene3D" id="3.40.710.10">
    <property type="entry name" value="DD-peptidase/beta-lactamase superfamily"/>
    <property type="match status" value="1"/>
</dbReference>